<dbReference type="Proteomes" id="UP001318860">
    <property type="component" value="Unassembled WGS sequence"/>
</dbReference>
<evidence type="ECO:0000313" key="4">
    <source>
        <dbReference type="EMBL" id="KAK6136848.1"/>
    </source>
</evidence>
<dbReference type="PROSITE" id="PS51998">
    <property type="entry name" value="DEK_C"/>
    <property type="match status" value="1"/>
</dbReference>
<keyword evidence="5" id="KW-1185">Reference proteome</keyword>
<reference evidence="4 5" key="1">
    <citation type="journal article" date="2021" name="Comput. Struct. Biotechnol. J.">
        <title>De novo genome assembly of the potent medicinal plant Rehmannia glutinosa using nanopore technology.</title>
        <authorList>
            <person name="Ma L."/>
            <person name="Dong C."/>
            <person name="Song C."/>
            <person name="Wang X."/>
            <person name="Zheng X."/>
            <person name="Niu Y."/>
            <person name="Chen S."/>
            <person name="Feng W."/>
        </authorList>
    </citation>
    <scope>NUCLEOTIDE SEQUENCE [LARGE SCALE GENOMIC DNA]</scope>
    <source>
        <strain evidence="4">DH-2019</strain>
    </source>
</reference>
<proteinExistence type="predicted"/>
<dbReference type="Gene3D" id="1.10.10.60">
    <property type="entry name" value="Homeodomain-like"/>
    <property type="match status" value="1"/>
</dbReference>
<dbReference type="Gene3D" id="1.10.245.10">
    <property type="entry name" value="SWIB/MDM2 domain"/>
    <property type="match status" value="2"/>
</dbReference>
<dbReference type="InterPro" id="IPR014876">
    <property type="entry name" value="DEK_C"/>
</dbReference>
<dbReference type="Pfam" id="PF08766">
    <property type="entry name" value="DEK_C"/>
    <property type="match status" value="1"/>
</dbReference>
<protein>
    <submittedName>
        <fullName evidence="4">Uncharacterized protein</fullName>
    </submittedName>
</protein>
<feature type="domain" description="DM2" evidence="2">
    <location>
        <begin position="155"/>
        <end position="232"/>
    </location>
</feature>
<dbReference type="PROSITE" id="PS51925">
    <property type="entry name" value="SWIB_MDM2"/>
    <property type="match status" value="2"/>
</dbReference>
<evidence type="ECO:0000256" key="1">
    <source>
        <dbReference type="SAM" id="MobiDB-lite"/>
    </source>
</evidence>
<dbReference type="InterPro" id="IPR019835">
    <property type="entry name" value="SWIB_domain"/>
</dbReference>
<sequence length="375" mass="42496">MVSDSQLVNRLQEILRASDLETTTAAGVRRRLEEEFFVDLYGRRAFVREQIDLFLHGRAAQDDGAEQEEEVDENAQNDAVEEEQRQRESGSDNEGALMEQPKKPPVTTVLNSVANLAEHHLLRRTPAKKGGPEGCSGVPTPTLNMNTDVKKKGRGFSKPCALSPQLQEFFGVSELARTEVVKKLWEYIREQNLQNPKNRRKILCDESLHGIFRVKSIDMFQMNKALSKHIWPLDELAATPVKSSQRERQHKQGREEATPVKSSQRERQRKQGKEEGSEEPKRKEKPKKGGGSGLTAPLPLSDALVKFVGTGEHELSRADVVKRMWQYIKENELQDPSDKRMVLCDDKLKELFGVDSFHGFTVSKLLTSHFIKTQG</sequence>
<feature type="region of interest" description="Disordered" evidence="1">
    <location>
        <begin position="60"/>
        <end position="104"/>
    </location>
</feature>
<dbReference type="PANTHER" id="PTHR13844">
    <property type="entry name" value="SWI/SNF-RELATED MATRIX-ASSOCIATED ACTIN-DEPENDENT REGULATOR OF CHROMATIN SUBFAMILY D"/>
    <property type="match status" value="1"/>
</dbReference>
<feature type="domain" description="DEK-C" evidence="3">
    <location>
        <begin position="1"/>
        <end position="56"/>
    </location>
</feature>
<dbReference type="SMART" id="SM00151">
    <property type="entry name" value="SWIB"/>
    <property type="match status" value="2"/>
</dbReference>
<dbReference type="InterPro" id="IPR003121">
    <property type="entry name" value="SWIB_MDM2_domain"/>
</dbReference>
<dbReference type="SUPFAM" id="SSF109715">
    <property type="entry name" value="DEK C-terminal domain"/>
    <property type="match status" value="1"/>
</dbReference>
<dbReference type="SUPFAM" id="SSF47592">
    <property type="entry name" value="SWIB/MDM2 domain"/>
    <property type="match status" value="2"/>
</dbReference>
<feature type="compositionally biased region" description="Acidic residues" evidence="1">
    <location>
        <begin position="63"/>
        <end position="81"/>
    </location>
</feature>
<feature type="region of interest" description="Disordered" evidence="1">
    <location>
        <begin position="125"/>
        <end position="147"/>
    </location>
</feature>
<feature type="domain" description="DM2" evidence="2">
    <location>
        <begin position="293"/>
        <end position="372"/>
    </location>
</feature>
<dbReference type="EMBL" id="JABTTQ020001011">
    <property type="protein sequence ID" value="KAK6136848.1"/>
    <property type="molecule type" value="Genomic_DNA"/>
</dbReference>
<dbReference type="CDD" id="cd10567">
    <property type="entry name" value="SWIB-MDM2_like"/>
    <property type="match status" value="2"/>
</dbReference>
<gene>
    <name evidence="4" type="ORF">DH2020_029403</name>
</gene>
<dbReference type="InterPro" id="IPR036885">
    <property type="entry name" value="SWIB_MDM2_dom_sf"/>
</dbReference>
<evidence type="ECO:0000259" key="3">
    <source>
        <dbReference type="PROSITE" id="PS51998"/>
    </source>
</evidence>
<evidence type="ECO:0000313" key="5">
    <source>
        <dbReference type="Proteomes" id="UP001318860"/>
    </source>
</evidence>
<feature type="region of interest" description="Disordered" evidence="1">
    <location>
        <begin position="240"/>
        <end position="297"/>
    </location>
</feature>
<evidence type="ECO:0000259" key="2">
    <source>
        <dbReference type="PROSITE" id="PS51925"/>
    </source>
</evidence>
<accession>A0ABR0VQE4</accession>
<feature type="compositionally biased region" description="Basic and acidic residues" evidence="1">
    <location>
        <begin position="244"/>
        <end position="282"/>
    </location>
</feature>
<name>A0ABR0VQE4_REHGL</name>
<organism evidence="4 5">
    <name type="scientific">Rehmannia glutinosa</name>
    <name type="common">Chinese foxglove</name>
    <dbReference type="NCBI Taxonomy" id="99300"/>
    <lineage>
        <taxon>Eukaryota</taxon>
        <taxon>Viridiplantae</taxon>
        <taxon>Streptophyta</taxon>
        <taxon>Embryophyta</taxon>
        <taxon>Tracheophyta</taxon>
        <taxon>Spermatophyta</taxon>
        <taxon>Magnoliopsida</taxon>
        <taxon>eudicotyledons</taxon>
        <taxon>Gunneridae</taxon>
        <taxon>Pentapetalae</taxon>
        <taxon>asterids</taxon>
        <taxon>lamiids</taxon>
        <taxon>Lamiales</taxon>
        <taxon>Orobanchaceae</taxon>
        <taxon>Rehmannieae</taxon>
        <taxon>Rehmannia</taxon>
    </lineage>
</organism>
<comment type="caution">
    <text evidence="4">The sequence shown here is derived from an EMBL/GenBank/DDBJ whole genome shotgun (WGS) entry which is preliminary data.</text>
</comment>
<dbReference type="Pfam" id="PF02201">
    <property type="entry name" value="SWIB"/>
    <property type="match status" value="2"/>
</dbReference>